<keyword evidence="1" id="KW-0479">Metal-binding</keyword>
<protein>
    <submittedName>
        <fullName evidence="3">Fumarylacetoacetate hydrolase family protein</fullName>
    </submittedName>
</protein>
<sequence length="228" mass="24420">MEAVIPVPAAPTLPVEGTTQVFPVRRIYCIGRNYADHAREMGMDPEREPPFFFGKPHDTVVPGGGDIAYPPLTSNLHHEVELVVALATGGRDIPASEALGHIYGYAVGIDLTRRDLQAKAKDKGQPWDTAKGFDQSAPVSSILPLAAGGHFDRGAIWLSVNGVEKQRGDLSQMIWSVPEVIAHISRFMALAPGDLIFTGTPAGVGPILRGDRVRCGIEGLGELEIVLV</sequence>
<dbReference type="AlphaFoldDB" id="A0A936EZW0"/>
<dbReference type="GO" id="GO:0018773">
    <property type="term" value="F:acetylpyruvate hydrolase activity"/>
    <property type="evidence" value="ECO:0007669"/>
    <property type="project" value="TreeGrafter"/>
</dbReference>
<evidence type="ECO:0000259" key="2">
    <source>
        <dbReference type="Pfam" id="PF01557"/>
    </source>
</evidence>
<evidence type="ECO:0000313" key="3">
    <source>
        <dbReference type="EMBL" id="MBK8571569.1"/>
    </source>
</evidence>
<dbReference type="InterPro" id="IPR011234">
    <property type="entry name" value="Fumarylacetoacetase-like_C"/>
</dbReference>
<feature type="domain" description="Fumarylacetoacetase-like C-terminal" evidence="2">
    <location>
        <begin position="27"/>
        <end position="224"/>
    </location>
</feature>
<proteinExistence type="predicted"/>
<dbReference type="Pfam" id="PF01557">
    <property type="entry name" value="FAA_hydrolase"/>
    <property type="match status" value="1"/>
</dbReference>
<organism evidence="3 4">
    <name type="scientific">Candidatus Geothrix odensensis</name>
    <dbReference type="NCBI Taxonomy" id="2954440"/>
    <lineage>
        <taxon>Bacteria</taxon>
        <taxon>Pseudomonadati</taxon>
        <taxon>Acidobacteriota</taxon>
        <taxon>Holophagae</taxon>
        <taxon>Holophagales</taxon>
        <taxon>Holophagaceae</taxon>
        <taxon>Geothrix</taxon>
    </lineage>
</organism>
<accession>A0A936EZW0</accession>
<evidence type="ECO:0000313" key="4">
    <source>
        <dbReference type="Proteomes" id="UP000709959"/>
    </source>
</evidence>
<name>A0A936EZW0_9BACT</name>
<dbReference type="Gene3D" id="3.90.850.10">
    <property type="entry name" value="Fumarylacetoacetase-like, C-terminal domain"/>
    <property type="match status" value="1"/>
</dbReference>
<evidence type="ECO:0000256" key="1">
    <source>
        <dbReference type="ARBA" id="ARBA00022723"/>
    </source>
</evidence>
<dbReference type="PANTHER" id="PTHR11820">
    <property type="entry name" value="ACYLPYRUVASE"/>
    <property type="match status" value="1"/>
</dbReference>
<dbReference type="PANTHER" id="PTHR11820:SF90">
    <property type="entry name" value="FLUTATHIONE S-TRANSFERASE"/>
    <property type="match status" value="1"/>
</dbReference>
<dbReference type="Proteomes" id="UP000709959">
    <property type="component" value="Unassembled WGS sequence"/>
</dbReference>
<dbReference type="GO" id="GO:0046872">
    <property type="term" value="F:metal ion binding"/>
    <property type="evidence" value="ECO:0007669"/>
    <property type="project" value="UniProtKB-KW"/>
</dbReference>
<dbReference type="InterPro" id="IPR036663">
    <property type="entry name" value="Fumarylacetoacetase_C_sf"/>
</dbReference>
<gene>
    <name evidence="3" type="ORF">IPN91_02785</name>
</gene>
<dbReference type="SUPFAM" id="SSF56529">
    <property type="entry name" value="FAH"/>
    <property type="match status" value="1"/>
</dbReference>
<keyword evidence="3" id="KW-0378">Hydrolase</keyword>
<comment type="caution">
    <text evidence="3">The sequence shown here is derived from an EMBL/GenBank/DDBJ whole genome shotgun (WGS) entry which is preliminary data.</text>
</comment>
<reference evidence="3 4" key="1">
    <citation type="submission" date="2020-10" db="EMBL/GenBank/DDBJ databases">
        <title>Connecting structure to function with the recovery of over 1000 high-quality activated sludge metagenome-assembled genomes encoding full-length rRNA genes using long-read sequencing.</title>
        <authorList>
            <person name="Singleton C.M."/>
            <person name="Petriglieri F."/>
            <person name="Kristensen J.M."/>
            <person name="Kirkegaard R.H."/>
            <person name="Michaelsen T.Y."/>
            <person name="Andersen M.H."/>
            <person name="Karst S.M."/>
            <person name="Dueholm M.S."/>
            <person name="Nielsen P.H."/>
            <person name="Albertsen M."/>
        </authorList>
    </citation>
    <scope>NUCLEOTIDE SEQUENCE [LARGE SCALE GENOMIC DNA]</scope>
    <source>
        <strain evidence="3">OdNE_18-Q3-R46-58_MAXAC.008</strain>
    </source>
</reference>
<dbReference type="EMBL" id="JADKCH010000001">
    <property type="protein sequence ID" value="MBK8571569.1"/>
    <property type="molecule type" value="Genomic_DNA"/>
</dbReference>